<accession>A0A8S1CFQ2</accession>
<keyword evidence="2" id="KW-1185">Reference proteome</keyword>
<protein>
    <submittedName>
        <fullName evidence="1">Uncharacterized protein</fullName>
    </submittedName>
</protein>
<sequence>MSGINFFDELLRGLCSCITLRPNGDADAICMVCTSPFDFIQFVTSCNDPLSNSELEAVPALCLEHGKEEFKNVNARNRHLICPDCMIRLREAVQDCSLHQ</sequence>
<dbReference type="Proteomes" id="UP000494165">
    <property type="component" value="Unassembled WGS sequence"/>
</dbReference>
<evidence type="ECO:0000313" key="1">
    <source>
        <dbReference type="EMBL" id="CAB3367165.1"/>
    </source>
</evidence>
<dbReference type="EMBL" id="CADEPI010000029">
    <property type="protein sequence ID" value="CAB3367165.1"/>
    <property type="molecule type" value="Genomic_DNA"/>
</dbReference>
<evidence type="ECO:0000313" key="2">
    <source>
        <dbReference type="Proteomes" id="UP000494165"/>
    </source>
</evidence>
<dbReference type="AlphaFoldDB" id="A0A8S1CFQ2"/>
<name>A0A8S1CFQ2_9INSE</name>
<gene>
    <name evidence="1" type="ORF">CLODIP_2_CD04324</name>
</gene>
<comment type="caution">
    <text evidence="1">The sequence shown here is derived from an EMBL/GenBank/DDBJ whole genome shotgun (WGS) entry which is preliminary data.</text>
</comment>
<proteinExistence type="predicted"/>
<organism evidence="1 2">
    <name type="scientific">Cloeon dipterum</name>
    <dbReference type="NCBI Taxonomy" id="197152"/>
    <lineage>
        <taxon>Eukaryota</taxon>
        <taxon>Metazoa</taxon>
        <taxon>Ecdysozoa</taxon>
        <taxon>Arthropoda</taxon>
        <taxon>Hexapoda</taxon>
        <taxon>Insecta</taxon>
        <taxon>Pterygota</taxon>
        <taxon>Palaeoptera</taxon>
        <taxon>Ephemeroptera</taxon>
        <taxon>Pisciforma</taxon>
        <taxon>Baetidae</taxon>
        <taxon>Cloeon</taxon>
    </lineage>
</organism>
<reference evidence="1 2" key="1">
    <citation type="submission" date="2020-04" db="EMBL/GenBank/DDBJ databases">
        <authorList>
            <person name="Alioto T."/>
            <person name="Alioto T."/>
            <person name="Gomez Garrido J."/>
        </authorList>
    </citation>
    <scope>NUCLEOTIDE SEQUENCE [LARGE SCALE GENOMIC DNA]</scope>
</reference>